<dbReference type="EMBL" id="FRXO01000002">
    <property type="protein sequence ID" value="SHO62377.1"/>
    <property type="molecule type" value="Genomic_DNA"/>
</dbReference>
<protein>
    <submittedName>
        <fullName evidence="4">Phospholipase/carboxylesterase</fullName>
    </submittedName>
</protein>
<dbReference type="InterPro" id="IPR050565">
    <property type="entry name" value="LYPA1-2/EST-like"/>
</dbReference>
<dbReference type="GO" id="GO:0016787">
    <property type="term" value="F:hydrolase activity"/>
    <property type="evidence" value="ECO:0007669"/>
    <property type="project" value="UniProtKB-KW"/>
</dbReference>
<dbReference type="Gene3D" id="3.40.50.1820">
    <property type="entry name" value="alpha/beta hydrolase"/>
    <property type="match status" value="1"/>
</dbReference>
<accession>A0A1M7ZBW6</accession>
<gene>
    <name evidence="4" type="ORF">SAMN02745172_00982</name>
</gene>
<keyword evidence="5" id="KW-1185">Reference proteome</keyword>
<dbReference type="SUPFAM" id="SSF53474">
    <property type="entry name" value="alpha/beta-Hydrolases"/>
    <property type="match status" value="1"/>
</dbReference>
<sequence>MPLLDGPRLAPASGGAARKLVVLLHGYGAYGDDLVPLAEAFADSLPDVAFLSPHAPFPCGGAPFGREWFPLSFRDPSEFSRGADAARPLLESFLAAELESLGLGPGDLALVGFSQGAMMALHTGLRRPAAPAVIIGYSGLLPATERLDMEMVRPPPQVVLIHGEDDEVVPAPYSQIAAEALSLAGARVDSHMRPGLGHGVDAEGAAIGLASLAHAFARGR</sequence>
<evidence type="ECO:0000256" key="2">
    <source>
        <dbReference type="ARBA" id="ARBA00022801"/>
    </source>
</evidence>
<dbReference type="RefSeq" id="WP_073626216.1">
    <property type="nucleotide sequence ID" value="NZ_FRXO01000002.1"/>
</dbReference>
<organism evidence="4 5">
    <name type="scientific">Pseudoxanthobacter soli DSM 19599</name>
    <dbReference type="NCBI Taxonomy" id="1123029"/>
    <lineage>
        <taxon>Bacteria</taxon>
        <taxon>Pseudomonadati</taxon>
        <taxon>Pseudomonadota</taxon>
        <taxon>Alphaproteobacteria</taxon>
        <taxon>Hyphomicrobiales</taxon>
        <taxon>Segnochrobactraceae</taxon>
        <taxon>Pseudoxanthobacter</taxon>
    </lineage>
</organism>
<dbReference type="InterPro" id="IPR003140">
    <property type="entry name" value="PLipase/COase/thioEstase"/>
</dbReference>
<dbReference type="Proteomes" id="UP000186406">
    <property type="component" value="Unassembled WGS sequence"/>
</dbReference>
<keyword evidence="2" id="KW-0378">Hydrolase</keyword>
<evidence type="ECO:0000259" key="3">
    <source>
        <dbReference type="Pfam" id="PF02230"/>
    </source>
</evidence>
<name>A0A1M7ZBW6_9HYPH</name>
<dbReference type="PANTHER" id="PTHR10655">
    <property type="entry name" value="LYSOPHOSPHOLIPASE-RELATED"/>
    <property type="match status" value="1"/>
</dbReference>
<comment type="similarity">
    <text evidence="1">Belongs to the AB hydrolase superfamily. AB hydrolase 2 family.</text>
</comment>
<feature type="domain" description="Phospholipase/carboxylesterase/thioesterase" evidence="3">
    <location>
        <begin position="15"/>
        <end position="203"/>
    </location>
</feature>
<evidence type="ECO:0000313" key="5">
    <source>
        <dbReference type="Proteomes" id="UP000186406"/>
    </source>
</evidence>
<evidence type="ECO:0000313" key="4">
    <source>
        <dbReference type="EMBL" id="SHO62377.1"/>
    </source>
</evidence>
<reference evidence="4 5" key="1">
    <citation type="submission" date="2016-12" db="EMBL/GenBank/DDBJ databases">
        <authorList>
            <person name="Song W.-J."/>
            <person name="Kurnit D.M."/>
        </authorList>
    </citation>
    <scope>NUCLEOTIDE SEQUENCE [LARGE SCALE GENOMIC DNA]</scope>
    <source>
        <strain evidence="4 5">DSM 19599</strain>
    </source>
</reference>
<dbReference type="STRING" id="1123029.SAMN02745172_00982"/>
<dbReference type="InterPro" id="IPR029058">
    <property type="entry name" value="AB_hydrolase_fold"/>
</dbReference>
<evidence type="ECO:0000256" key="1">
    <source>
        <dbReference type="ARBA" id="ARBA00006499"/>
    </source>
</evidence>
<dbReference type="PANTHER" id="PTHR10655:SF17">
    <property type="entry name" value="LYSOPHOSPHOLIPASE-LIKE PROTEIN 1"/>
    <property type="match status" value="1"/>
</dbReference>
<dbReference type="OrthoDB" id="9801763at2"/>
<proteinExistence type="inferred from homology"/>
<dbReference type="Pfam" id="PF02230">
    <property type="entry name" value="Abhydrolase_2"/>
    <property type="match status" value="1"/>
</dbReference>
<dbReference type="AlphaFoldDB" id="A0A1M7ZBW6"/>